<protein>
    <submittedName>
        <fullName evidence="1">Uncharacterized protein</fullName>
    </submittedName>
</protein>
<gene>
    <name evidence="1" type="ORF">SHKM778_87600</name>
</gene>
<dbReference type="EMBL" id="AP035768">
    <property type="protein sequence ID" value="BFO22372.1"/>
    <property type="molecule type" value="Genomic_DNA"/>
</dbReference>
<sequence length="83" mass="9567">MAHGDLRLGLLRTTVQMEYKTGKGYQHLYQDLTVSRLNGSLDYDRCKRNADELLEWDGQDVDDWVNGASSFRYPPNTSPAWDN</sequence>
<organism evidence="1">
    <name type="scientific">Streptomyces haneummycinicus</name>
    <dbReference type="NCBI Taxonomy" id="3074435"/>
    <lineage>
        <taxon>Bacteria</taxon>
        <taxon>Bacillati</taxon>
        <taxon>Actinomycetota</taxon>
        <taxon>Actinomycetes</taxon>
        <taxon>Kitasatosporales</taxon>
        <taxon>Streptomycetaceae</taxon>
        <taxon>Streptomyces</taxon>
    </lineage>
</organism>
<dbReference type="AlphaFoldDB" id="A0AAT9HXP5"/>
<proteinExistence type="predicted"/>
<accession>A0AAT9HXP5</accession>
<reference evidence="1" key="1">
    <citation type="submission" date="2024-06" db="EMBL/GenBank/DDBJ databases">
        <authorList>
            <consortium name="consrtm"/>
            <person name="Uemura M."/>
            <person name="Terahara T."/>
        </authorList>
    </citation>
    <scope>NUCLEOTIDE SEQUENCE</scope>
    <source>
        <strain evidence="1">KM77-8</strain>
    </source>
</reference>
<name>A0AAT9HXP5_9ACTN</name>
<evidence type="ECO:0000313" key="1">
    <source>
        <dbReference type="EMBL" id="BFO22372.1"/>
    </source>
</evidence>
<reference evidence="1" key="2">
    <citation type="submission" date="2024-07" db="EMBL/GenBank/DDBJ databases">
        <title>Streptomyces haneummycinica sp. nov., a new antibiotic-producing actinobacterium isolated from marine sediment.</title>
        <authorList>
            <person name="Uemura M."/>
            <person name="Hamada M."/>
            <person name="Hirano S."/>
            <person name="Kobayashi K."/>
            <person name="Ohshiro T."/>
            <person name="Kobayashi T."/>
            <person name="Terahara T."/>
        </authorList>
    </citation>
    <scope>NUCLEOTIDE SEQUENCE</scope>
    <source>
        <strain evidence="1">KM77-8</strain>
    </source>
</reference>